<reference evidence="2" key="2">
    <citation type="submission" date="2012-05" db="EMBL/GenBank/DDBJ databases">
        <title>Annotation of the Genome Sequence of Fusarium oxysporum HDV247.</title>
        <authorList>
            <consortium name="The Broad Institute Genomics Platform"/>
            <person name="Ma L.-J."/>
            <person name="Corby-Kistler H."/>
            <person name="Broz K."/>
            <person name="Gale L.R."/>
            <person name="Jonkers W."/>
            <person name="O'Donnell K."/>
            <person name="Ploetz R."/>
            <person name="Steinberg C."/>
            <person name="Schwartz D.C."/>
            <person name="VanEtten H."/>
            <person name="Zhou S."/>
            <person name="Young S.K."/>
            <person name="Zeng Q."/>
            <person name="Gargeya S."/>
            <person name="Fitzgerald M."/>
            <person name="Abouelleil A."/>
            <person name="Alvarado L."/>
            <person name="Chapman S.B."/>
            <person name="Gainer-Dewar J."/>
            <person name="Goldberg J."/>
            <person name="Griggs A."/>
            <person name="Gujja S."/>
            <person name="Hansen M."/>
            <person name="Howarth C."/>
            <person name="Imamovic A."/>
            <person name="Ireland A."/>
            <person name="Larimer J."/>
            <person name="McCowan C."/>
            <person name="Murphy C."/>
            <person name="Pearson M."/>
            <person name="Poon T.W."/>
            <person name="Priest M."/>
            <person name="Roberts A."/>
            <person name="Saif S."/>
            <person name="Shea T."/>
            <person name="Sykes S."/>
            <person name="Wortman J."/>
            <person name="Nusbaum C."/>
            <person name="Birren B."/>
        </authorList>
    </citation>
    <scope>NUCLEOTIDE SEQUENCE</scope>
    <source>
        <strain evidence="2">HDV247</strain>
    </source>
</reference>
<name>W9PWE0_FUSOX</name>
<dbReference type="EMBL" id="JH650971">
    <property type="protein sequence ID" value="EXA43995.1"/>
    <property type="molecule type" value="Genomic_DNA"/>
</dbReference>
<organism evidence="2">
    <name type="scientific">Fusarium oxysporum f. sp. pisi HDV247</name>
    <dbReference type="NCBI Taxonomy" id="1080344"/>
    <lineage>
        <taxon>Eukaryota</taxon>
        <taxon>Fungi</taxon>
        <taxon>Dikarya</taxon>
        <taxon>Ascomycota</taxon>
        <taxon>Pezizomycotina</taxon>
        <taxon>Sordariomycetes</taxon>
        <taxon>Hypocreomycetidae</taxon>
        <taxon>Hypocreales</taxon>
        <taxon>Nectriaceae</taxon>
        <taxon>Fusarium</taxon>
        <taxon>Fusarium oxysporum species complex</taxon>
    </lineage>
</organism>
<evidence type="ECO:0000256" key="1">
    <source>
        <dbReference type="SAM" id="MobiDB-lite"/>
    </source>
</evidence>
<evidence type="ECO:0000313" key="2">
    <source>
        <dbReference type="EMBL" id="EXA43995.1"/>
    </source>
</evidence>
<feature type="region of interest" description="Disordered" evidence="1">
    <location>
        <begin position="1"/>
        <end position="46"/>
    </location>
</feature>
<accession>W9PWE0</accession>
<dbReference type="AlphaFoldDB" id="W9PWE0"/>
<reference evidence="2" key="1">
    <citation type="submission" date="2011-10" db="EMBL/GenBank/DDBJ databases">
        <title>The Genome Sequence of Fusarium oxysporum HDV247.</title>
        <authorList>
            <consortium name="The Broad Institute Genome Sequencing Platform"/>
            <person name="Ma L.-J."/>
            <person name="Gale L.R."/>
            <person name="Schwartz D.C."/>
            <person name="Zhou S."/>
            <person name="Corby-Kistler H."/>
            <person name="Young S.K."/>
            <person name="Zeng Q."/>
            <person name="Gargeya S."/>
            <person name="Fitzgerald M."/>
            <person name="Haas B."/>
            <person name="Abouelleil A."/>
            <person name="Alvarado L."/>
            <person name="Arachchi H.M."/>
            <person name="Berlin A."/>
            <person name="Brown A."/>
            <person name="Chapman S.B."/>
            <person name="Chen Z."/>
            <person name="Dunbar C."/>
            <person name="Freedman E."/>
            <person name="Gearin G."/>
            <person name="Goldberg J."/>
            <person name="Griggs A."/>
            <person name="Gujja S."/>
            <person name="Heiman D."/>
            <person name="Howarth C."/>
            <person name="Larson L."/>
            <person name="Lui A."/>
            <person name="MacDonald P.J.P."/>
            <person name="Montmayeur A."/>
            <person name="Murphy C."/>
            <person name="Neiman D."/>
            <person name="Pearson M."/>
            <person name="Priest M."/>
            <person name="Roberts A."/>
            <person name="Saif S."/>
            <person name="Shea T."/>
            <person name="Shenoy N."/>
            <person name="Sisk P."/>
            <person name="Stolte C."/>
            <person name="Sykes S."/>
            <person name="Wortman J."/>
            <person name="Nusbaum C."/>
            <person name="Birren B."/>
        </authorList>
    </citation>
    <scope>NUCLEOTIDE SEQUENCE [LARGE SCALE GENOMIC DNA]</scope>
    <source>
        <strain evidence="2">HDV247</strain>
    </source>
</reference>
<feature type="compositionally biased region" description="Polar residues" evidence="1">
    <location>
        <begin position="19"/>
        <end position="32"/>
    </location>
</feature>
<proteinExistence type="predicted"/>
<gene>
    <name evidence="2" type="ORF">FOVG_05502</name>
</gene>
<dbReference type="Proteomes" id="UP000030751">
    <property type="component" value="Unassembled WGS sequence"/>
</dbReference>
<protein>
    <submittedName>
        <fullName evidence="2">Uncharacterized protein</fullName>
    </submittedName>
</protein>
<dbReference type="HOGENOM" id="CLU_3191362_0_0_1"/>
<sequence length="46" mass="4747">MPVNAGPEYLSVMRGGPRGTQQSDINAPSQGAESLLVGHPISRGTL</sequence>